<protein>
    <submittedName>
        <fullName evidence="1">Uncharacterized protein</fullName>
    </submittedName>
</protein>
<reference evidence="1" key="1">
    <citation type="submission" date="2020-07" db="EMBL/GenBank/DDBJ databases">
        <title>Multicomponent nature underlies the extraordinary mechanical properties of spider dragline silk.</title>
        <authorList>
            <person name="Kono N."/>
            <person name="Nakamura H."/>
            <person name="Mori M."/>
            <person name="Yoshida Y."/>
            <person name="Ohtoshi R."/>
            <person name="Malay A.D."/>
            <person name="Moran D.A.P."/>
            <person name="Tomita M."/>
            <person name="Numata K."/>
            <person name="Arakawa K."/>
        </authorList>
    </citation>
    <scope>NUCLEOTIDE SEQUENCE</scope>
</reference>
<gene>
    <name evidence="1" type="primary">NCL1_13319</name>
    <name evidence="1" type="ORF">TNCT_27061</name>
</gene>
<dbReference type="AlphaFoldDB" id="A0A8X6K3G3"/>
<dbReference type="EMBL" id="BMAO01019222">
    <property type="protein sequence ID" value="GFR29151.1"/>
    <property type="molecule type" value="Genomic_DNA"/>
</dbReference>
<dbReference type="Proteomes" id="UP000887116">
    <property type="component" value="Unassembled WGS sequence"/>
</dbReference>
<keyword evidence="2" id="KW-1185">Reference proteome</keyword>
<name>A0A8X6K3G3_TRICU</name>
<dbReference type="OrthoDB" id="2145765at2759"/>
<organism evidence="1 2">
    <name type="scientific">Trichonephila clavata</name>
    <name type="common">Joro spider</name>
    <name type="synonym">Nephila clavata</name>
    <dbReference type="NCBI Taxonomy" id="2740835"/>
    <lineage>
        <taxon>Eukaryota</taxon>
        <taxon>Metazoa</taxon>
        <taxon>Ecdysozoa</taxon>
        <taxon>Arthropoda</taxon>
        <taxon>Chelicerata</taxon>
        <taxon>Arachnida</taxon>
        <taxon>Araneae</taxon>
        <taxon>Araneomorphae</taxon>
        <taxon>Entelegynae</taxon>
        <taxon>Araneoidea</taxon>
        <taxon>Nephilidae</taxon>
        <taxon>Trichonephila</taxon>
    </lineage>
</organism>
<evidence type="ECO:0000313" key="2">
    <source>
        <dbReference type="Proteomes" id="UP000887116"/>
    </source>
</evidence>
<dbReference type="Pfam" id="PF14645">
    <property type="entry name" value="Chibby"/>
    <property type="match status" value="1"/>
</dbReference>
<sequence>MNDKSGYNTVKLKLNEKVFTFDDGKWHGENIANDAHILLKEKQDLIEENNYLKLKVEVLLNMLAESSTRQQSRDQMK</sequence>
<comment type="caution">
    <text evidence="1">The sequence shown here is derived from an EMBL/GenBank/DDBJ whole genome shotgun (WGS) entry which is preliminary data.</text>
</comment>
<evidence type="ECO:0000313" key="1">
    <source>
        <dbReference type="EMBL" id="GFR29151.1"/>
    </source>
</evidence>
<proteinExistence type="predicted"/>
<accession>A0A8X6K3G3</accession>
<dbReference type="InterPro" id="IPR028118">
    <property type="entry name" value="Chibby_fam"/>
</dbReference>